<sequence>METDKWGRRIRAFRKLKGYTQESLAKELSISVSVLGEVERGSRIPKEDFLVNVAEVLNIPLDDLIPQEETGRSQ</sequence>
<dbReference type="GO" id="GO:0005829">
    <property type="term" value="C:cytosol"/>
    <property type="evidence" value="ECO:0007669"/>
    <property type="project" value="TreeGrafter"/>
</dbReference>
<gene>
    <name evidence="3" type="ORF">AM506_18550</name>
</gene>
<organism evidence="3 4">
    <name type="scientific">Rossellomorea vietnamensis</name>
    <dbReference type="NCBI Taxonomy" id="218284"/>
    <lineage>
        <taxon>Bacteria</taxon>
        <taxon>Bacillati</taxon>
        <taxon>Bacillota</taxon>
        <taxon>Bacilli</taxon>
        <taxon>Bacillales</taxon>
        <taxon>Bacillaceae</taxon>
        <taxon>Rossellomorea</taxon>
    </lineage>
</organism>
<dbReference type="EMBL" id="LIXZ01000020">
    <property type="protein sequence ID" value="KPL58048.1"/>
    <property type="molecule type" value="Genomic_DNA"/>
</dbReference>
<dbReference type="RefSeq" id="WP_060674178.1">
    <property type="nucleotide sequence ID" value="NZ_LIXZ01000020.1"/>
</dbReference>
<dbReference type="OrthoDB" id="3035529at2"/>
<dbReference type="InterPro" id="IPR001387">
    <property type="entry name" value="Cro/C1-type_HTH"/>
</dbReference>
<feature type="domain" description="HTH cro/C1-type" evidence="2">
    <location>
        <begin position="10"/>
        <end position="64"/>
    </location>
</feature>
<dbReference type="PANTHER" id="PTHR46797:SF1">
    <property type="entry name" value="METHYLPHOSPHONATE SYNTHASE"/>
    <property type="match status" value="1"/>
</dbReference>
<dbReference type="PROSITE" id="PS50943">
    <property type="entry name" value="HTH_CROC1"/>
    <property type="match status" value="1"/>
</dbReference>
<dbReference type="Proteomes" id="UP000050398">
    <property type="component" value="Unassembled WGS sequence"/>
</dbReference>
<dbReference type="AlphaFoldDB" id="A0A0P6WD53"/>
<dbReference type="Pfam" id="PF01381">
    <property type="entry name" value="HTH_3"/>
    <property type="match status" value="1"/>
</dbReference>
<evidence type="ECO:0000313" key="4">
    <source>
        <dbReference type="Proteomes" id="UP000050398"/>
    </source>
</evidence>
<evidence type="ECO:0000256" key="1">
    <source>
        <dbReference type="ARBA" id="ARBA00023125"/>
    </source>
</evidence>
<dbReference type="SUPFAM" id="SSF47413">
    <property type="entry name" value="lambda repressor-like DNA-binding domains"/>
    <property type="match status" value="1"/>
</dbReference>
<dbReference type="Gene3D" id="1.10.260.40">
    <property type="entry name" value="lambda repressor-like DNA-binding domains"/>
    <property type="match status" value="1"/>
</dbReference>
<keyword evidence="1" id="KW-0238">DNA-binding</keyword>
<dbReference type="SMART" id="SM00530">
    <property type="entry name" value="HTH_XRE"/>
    <property type="match status" value="1"/>
</dbReference>
<evidence type="ECO:0000313" key="3">
    <source>
        <dbReference type="EMBL" id="KPL58048.1"/>
    </source>
</evidence>
<dbReference type="PATRIC" id="fig|218284.4.peg.1934"/>
<accession>A0A0P6WD53</accession>
<dbReference type="InterPro" id="IPR010982">
    <property type="entry name" value="Lambda_DNA-bd_dom_sf"/>
</dbReference>
<dbReference type="GO" id="GO:0003677">
    <property type="term" value="F:DNA binding"/>
    <property type="evidence" value="ECO:0007669"/>
    <property type="project" value="UniProtKB-KW"/>
</dbReference>
<reference evidence="3 4" key="1">
    <citation type="submission" date="2015-08" db="EMBL/GenBank/DDBJ databases">
        <title>Draft Genome Sequence of Bacillus vietnamensis UCD-SED5.</title>
        <authorList>
            <person name="Lee R.D."/>
            <person name="Jospin G."/>
            <person name="Lang J.M."/>
            <person name="Coil D.A."/>
            <person name="Eisen J.A."/>
        </authorList>
    </citation>
    <scope>NUCLEOTIDE SEQUENCE [LARGE SCALE GENOMIC DNA]</scope>
    <source>
        <strain evidence="3 4">UCD-SED5</strain>
    </source>
</reference>
<proteinExistence type="predicted"/>
<protein>
    <submittedName>
        <fullName evidence="3">XRE family transcriptional regulator</fullName>
    </submittedName>
</protein>
<dbReference type="InterPro" id="IPR050807">
    <property type="entry name" value="TransReg_Diox_bact_type"/>
</dbReference>
<dbReference type="CDD" id="cd00093">
    <property type="entry name" value="HTH_XRE"/>
    <property type="match status" value="1"/>
</dbReference>
<name>A0A0P6WD53_9BACI</name>
<dbReference type="GO" id="GO:0003700">
    <property type="term" value="F:DNA-binding transcription factor activity"/>
    <property type="evidence" value="ECO:0007669"/>
    <property type="project" value="TreeGrafter"/>
</dbReference>
<comment type="caution">
    <text evidence="3">The sequence shown here is derived from an EMBL/GenBank/DDBJ whole genome shotgun (WGS) entry which is preliminary data.</text>
</comment>
<dbReference type="PANTHER" id="PTHR46797">
    <property type="entry name" value="HTH-TYPE TRANSCRIPTIONAL REGULATOR"/>
    <property type="match status" value="1"/>
</dbReference>
<evidence type="ECO:0000259" key="2">
    <source>
        <dbReference type="PROSITE" id="PS50943"/>
    </source>
</evidence>